<accession>A0A543H9Y1</accession>
<dbReference type="AlphaFoldDB" id="A0A543H9Y1"/>
<organism evidence="1 2">
    <name type="scientific">Humibacillus xanthopallidus</name>
    <dbReference type="NCBI Taxonomy" id="412689"/>
    <lineage>
        <taxon>Bacteria</taxon>
        <taxon>Bacillati</taxon>
        <taxon>Actinomycetota</taxon>
        <taxon>Actinomycetes</taxon>
        <taxon>Micrococcales</taxon>
        <taxon>Intrasporangiaceae</taxon>
        <taxon>Humibacillus</taxon>
    </lineage>
</organism>
<dbReference type="RefSeq" id="WP_185749213.1">
    <property type="nucleotide sequence ID" value="NZ_VFPM01000005.1"/>
</dbReference>
<sequence>MKVADRAGTLYVSKDTYDLLRVGVLRVEHHPRSKVVKGSSRGSTPSHTV</sequence>
<dbReference type="EMBL" id="VFPM01000005">
    <property type="protein sequence ID" value="TQM55128.1"/>
    <property type="molecule type" value="Genomic_DNA"/>
</dbReference>
<reference evidence="1 2" key="1">
    <citation type="submission" date="2019-06" db="EMBL/GenBank/DDBJ databases">
        <title>Genome sequencing of plant associated microbes to promote plant fitness in Sorghum bicolor and Oryza sativa.</title>
        <authorList>
            <person name="Coleman-Derr D."/>
        </authorList>
    </citation>
    <scope>NUCLEOTIDE SEQUENCE [LARGE SCALE GENOMIC DNA]</scope>
    <source>
        <strain evidence="1 2">KV-663</strain>
    </source>
</reference>
<gene>
    <name evidence="1" type="ORF">FBY41_4456</name>
</gene>
<dbReference type="Proteomes" id="UP000316747">
    <property type="component" value="Unassembled WGS sequence"/>
</dbReference>
<evidence type="ECO:0000313" key="1">
    <source>
        <dbReference type="EMBL" id="TQM55128.1"/>
    </source>
</evidence>
<proteinExistence type="predicted"/>
<protein>
    <submittedName>
        <fullName evidence="1">Uncharacterized protein</fullName>
    </submittedName>
</protein>
<keyword evidence="2" id="KW-1185">Reference proteome</keyword>
<evidence type="ECO:0000313" key="2">
    <source>
        <dbReference type="Proteomes" id="UP000316747"/>
    </source>
</evidence>
<name>A0A543H9Y1_9MICO</name>
<comment type="caution">
    <text evidence="1">The sequence shown here is derived from an EMBL/GenBank/DDBJ whole genome shotgun (WGS) entry which is preliminary data.</text>
</comment>